<name>A0A182NWA1_9DIPT</name>
<accession>A0A182NWA1</accession>
<dbReference type="Proteomes" id="UP000075884">
    <property type="component" value="Unassembled WGS sequence"/>
</dbReference>
<evidence type="ECO:0000313" key="2">
    <source>
        <dbReference type="EnsemblMetazoa" id="ADIR014181-PA"/>
    </source>
</evidence>
<sequence>SINKLSVQLPSTQAGSVKPRGHVAPDSRLPEPRLSSHYYWHAVLFASSPRTGQRKVTHPHRRAEPSSEWNIRA</sequence>
<keyword evidence="3" id="KW-1185">Reference proteome</keyword>
<feature type="region of interest" description="Disordered" evidence="1">
    <location>
        <begin position="1"/>
        <end position="31"/>
    </location>
</feature>
<evidence type="ECO:0000313" key="3">
    <source>
        <dbReference type="Proteomes" id="UP000075884"/>
    </source>
</evidence>
<proteinExistence type="predicted"/>
<dbReference type="AlphaFoldDB" id="A0A182NWA1"/>
<protein>
    <submittedName>
        <fullName evidence="2">Uncharacterized protein</fullName>
    </submittedName>
</protein>
<feature type="region of interest" description="Disordered" evidence="1">
    <location>
        <begin position="49"/>
        <end position="73"/>
    </location>
</feature>
<feature type="compositionally biased region" description="Basic residues" evidence="1">
    <location>
        <begin position="52"/>
        <end position="61"/>
    </location>
</feature>
<organism evidence="2 3">
    <name type="scientific">Anopheles dirus</name>
    <dbReference type="NCBI Taxonomy" id="7168"/>
    <lineage>
        <taxon>Eukaryota</taxon>
        <taxon>Metazoa</taxon>
        <taxon>Ecdysozoa</taxon>
        <taxon>Arthropoda</taxon>
        <taxon>Hexapoda</taxon>
        <taxon>Insecta</taxon>
        <taxon>Pterygota</taxon>
        <taxon>Neoptera</taxon>
        <taxon>Endopterygota</taxon>
        <taxon>Diptera</taxon>
        <taxon>Nematocera</taxon>
        <taxon>Culicoidea</taxon>
        <taxon>Culicidae</taxon>
        <taxon>Anophelinae</taxon>
        <taxon>Anopheles</taxon>
    </lineage>
</organism>
<dbReference type="EnsemblMetazoa" id="ADIR014181-RA">
    <property type="protein sequence ID" value="ADIR014181-PA"/>
    <property type="gene ID" value="ADIR014181"/>
</dbReference>
<reference evidence="3" key="1">
    <citation type="submission" date="2013-03" db="EMBL/GenBank/DDBJ databases">
        <title>The Genome Sequence of Anopheles dirus WRAIR2.</title>
        <authorList>
            <consortium name="The Broad Institute Genomics Platform"/>
            <person name="Neafsey D.E."/>
            <person name="Walton C."/>
            <person name="Walker B."/>
            <person name="Young S.K."/>
            <person name="Zeng Q."/>
            <person name="Gargeya S."/>
            <person name="Fitzgerald M."/>
            <person name="Haas B."/>
            <person name="Abouelleil A."/>
            <person name="Allen A.W."/>
            <person name="Alvarado L."/>
            <person name="Arachchi H.M."/>
            <person name="Berlin A.M."/>
            <person name="Chapman S.B."/>
            <person name="Gainer-Dewar J."/>
            <person name="Goldberg J."/>
            <person name="Griggs A."/>
            <person name="Gujja S."/>
            <person name="Hansen M."/>
            <person name="Howarth C."/>
            <person name="Imamovic A."/>
            <person name="Ireland A."/>
            <person name="Larimer J."/>
            <person name="McCowan C."/>
            <person name="Murphy C."/>
            <person name="Pearson M."/>
            <person name="Poon T.W."/>
            <person name="Priest M."/>
            <person name="Roberts A."/>
            <person name="Saif S."/>
            <person name="Shea T."/>
            <person name="Sisk P."/>
            <person name="Sykes S."/>
            <person name="Wortman J."/>
            <person name="Nusbaum C."/>
            <person name="Birren B."/>
        </authorList>
    </citation>
    <scope>NUCLEOTIDE SEQUENCE [LARGE SCALE GENOMIC DNA]</scope>
    <source>
        <strain evidence="3">WRAIR2</strain>
    </source>
</reference>
<reference evidence="2" key="2">
    <citation type="submission" date="2020-05" db="UniProtKB">
        <authorList>
            <consortium name="EnsemblMetazoa"/>
        </authorList>
    </citation>
    <scope>IDENTIFICATION</scope>
    <source>
        <strain evidence="2">WRAIR2</strain>
    </source>
</reference>
<dbReference type="VEuPathDB" id="VectorBase:ADIR014181"/>
<feature type="compositionally biased region" description="Polar residues" evidence="1">
    <location>
        <begin position="1"/>
        <end position="15"/>
    </location>
</feature>
<evidence type="ECO:0000256" key="1">
    <source>
        <dbReference type="SAM" id="MobiDB-lite"/>
    </source>
</evidence>